<evidence type="ECO:0000259" key="8">
    <source>
        <dbReference type="Pfam" id="PF13313"/>
    </source>
</evidence>
<comment type="similarity">
    <text evidence="1">Belongs to the glycosyl hydrolase 20 family.</text>
</comment>
<dbReference type="InterPro" id="IPR017853">
    <property type="entry name" value="GH"/>
</dbReference>
<evidence type="ECO:0000313" key="10">
    <source>
        <dbReference type="Proteomes" id="UP000295124"/>
    </source>
</evidence>
<keyword evidence="4" id="KW-0326">Glycosidase</keyword>
<feature type="domain" description="Glycoside hydrolase family 20 catalytic" evidence="5">
    <location>
        <begin position="243"/>
        <end position="434"/>
    </location>
</feature>
<dbReference type="PANTHER" id="PTHR43678">
    <property type="entry name" value="PUTATIVE (AFU_ORTHOLOGUE AFUA_2G00640)-RELATED"/>
    <property type="match status" value="1"/>
</dbReference>
<dbReference type="PROSITE" id="PS51318">
    <property type="entry name" value="TAT"/>
    <property type="match status" value="1"/>
</dbReference>
<accession>A0A4R4YQP3</accession>
<organism evidence="9 10">
    <name type="scientific">Kribbella antibiotica</name>
    <dbReference type="NCBI Taxonomy" id="190195"/>
    <lineage>
        <taxon>Bacteria</taxon>
        <taxon>Bacillati</taxon>
        <taxon>Actinomycetota</taxon>
        <taxon>Actinomycetes</taxon>
        <taxon>Propionibacteriales</taxon>
        <taxon>Kribbellaceae</taxon>
        <taxon>Kribbella</taxon>
    </lineage>
</organism>
<dbReference type="InterPro" id="IPR029018">
    <property type="entry name" value="Hex-like_dom2"/>
</dbReference>
<dbReference type="PANTHER" id="PTHR43678:SF1">
    <property type="entry name" value="BETA-N-ACETYLHEXOSAMINIDASE"/>
    <property type="match status" value="1"/>
</dbReference>
<name>A0A4R4YQP3_9ACTN</name>
<dbReference type="OrthoDB" id="9763537at2"/>
<proteinExistence type="inferred from homology"/>
<dbReference type="SUPFAM" id="SSF55545">
    <property type="entry name" value="beta-N-acetylhexosaminidase-like domain"/>
    <property type="match status" value="1"/>
</dbReference>
<keyword evidence="3" id="KW-0378">Hydrolase</keyword>
<dbReference type="InterPro" id="IPR052764">
    <property type="entry name" value="GH20_Enzymes"/>
</dbReference>
<keyword evidence="10" id="KW-1185">Reference proteome</keyword>
<dbReference type="Gene3D" id="3.20.20.80">
    <property type="entry name" value="Glycosidases"/>
    <property type="match status" value="1"/>
</dbReference>
<reference evidence="9 10" key="1">
    <citation type="submission" date="2019-03" db="EMBL/GenBank/DDBJ databases">
        <title>Draft genome sequences of novel Actinobacteria.</title>
        <authorList>
            <person name="Sahin N."/>
            <person name="Ay H."/>
            <person name="Saygin H."/>
        </authorList>
    </citation>
    <scope>NUCLEOTIDE SEQUENCE [LARGE SCALE GENOMIC DNA]</scope>
    <source>
        <strain evidence="9 10">JCM 13523</strain>
    </source>
</reference>
<gene>
    <name evidence="9" type="ORF">E1263_36060</name>
</gene>
<comment type="caution">
    <text evidence="9">The sequence shown here is derived from an EMBL/GenBank/DDBJ whole genome shotgun (WGS) entry which is preliminary data.</text>
</comment>
<evidence type="ECO:0000259" key="7">
    <source>
        <dbReference type="Pfam" id="PF13205"/>
    </source>
</evidence>
<dbReference type="Pfam" id="PF02838">
    <property type="entry name" value="Glyco_hydro_20b"/>
    <property type="match status" value="1"/>
</dbReference>
<dbReference type="GO" id="GO:0004563">
    <property type="term" value="F:beta-N-acetylhexosaminidase activity"/>
    <property type="evidence" value="ECO:0007669"/>
    <property type="project" value="UniProtKB-ARBA"/>
</dbReference>
<dbReference type="InterPro" id="IPR006311">
    <property type="entry name" value="TAT_signal"/>
</dbReference>
<evidence type="ECO:0000256" key="2">
    <source>
        <dbReference type="ARBA" id="ARBA00022729"/>
    </source>
</evidence>
<dbReference type="InterPro" id="IPR032812">
    <property type="entry name" value="SbsA_Ig"/>
</dbReference>
<keyword evidence="2" id="KW-0732">Signal</keyword>
<dbReference type="Gene3D" id="3.30.379.10">
    <property type="entry name" value="Chitobiase/beta-hexosaminidase domain 2-like"/>
    <property type="match status" value="1"/>
</dbReference>
<evidence type="ECO:0000256" key="4">
    <source>
        <dbReference type="ARBA" id="ARBA00023295"/>
    </source>
</evidence>
<dbReference type="Proteomes" id="UP000295124">
    <property type="component" value="Unassembled WGS sequence"/>
</dbReference>
<evidence type="ECO:0000259" key="6">
    <source>
        <dbReference type="Pfam" id="PF02838"/>
    </source>
</evidence>
<feature type="domain" description="DUF4082" evidence="8">
    <location>
        <begin position="644"/>
        <end position="782"/>
    </location>
</feature>
<dbReference type="InterPro" id="IPR025141">
    <property type="entry name" value="DUF4082"/>
</dbReference>
<protein>
    <submittedName>
        <fullName evidence="9">DUF4082 domain-containing protein</fullName>
    </submittedName>
</protein>
<feature type="domain" description="Beta-hexosaminidase bacterial type N-terminal" evidence="6">
    <location>
        <begin position="65"/>
        <end position="194"/>
    </location>
</feature>
<feature type="domain" description="DUF4082" evidence="8">
    <location>
        <begin position="805"/>
        <end position="934"/>
    </location>
</feature>
<dbReference type="AlphaFoldDB" id="A0A4R4YQP3"/>
<dbReference type="Pfam" id="PF13313">
    <property type="entry name" value="DUF4082"/>
    <property type="match status" value="2"/>
</dbReference>
<dbReference type="SUPFAM" id="SSF51445">
    <property type="entry name" value="(Trans)glycosidases"/>
    <property type="match status" value="1"/>
</dbReference>
<evidence type="ECO:0000256" key="3">
    <source>
        <dbReference type="ARBA" id="ARBA00022801"/>
    </source>
</evidence>
<evidence type="ECO:0000256" key="1">
    <source>
        <dbReference type="ARBA" id="ARBA00006285"/>
    </source>
</evidence>
<dbReference type="Pfam" id="PF00728">
    <property type="entry name" value="Glyco_hydro_20"/>
    <property type="match status" value="1"/>
</dbReference>
<dbReference type="InterPro" id="IPR015883">
    <property type="entry name" value="Glyco_hydro_20_cat"/>
</dbReference>
<evidence type="ECO:0000313" key="9">
    <source>
        <dbReference type="EMBL" id="TDD46634.1"/>
    </source>
</evidence>
<sequence>MLTYGDSSSIYRNFGPFAVLPERPMPNLPRRHFLALTGGAALAAGLTTTAQSAAATGQGTLAGLPDTIPNLQEWTPGSGAQYVVPAAGQPFRIIVRAADAAQVARAKVILQEDLAKVLNRTITVETQDTPAPAAGDLVLSLGAPPNQNLEGYEIEVGAALRLRGTAAGVIHGAQTVIQWLRQATTVPPGLVRDWPKYKDRGFLVANSARHYTMEWWKGQINELAYLKMNLLWVYVGYESTTSLAQLKEIAAYAKKYNIALVPQVNMPGHMERLLQPGMGLPDRGDLDLSKDEVYPFARGLFEKYLDEFETPFWHLGADEYLTRLDGDPNFTVEYARYPQLGQSAKQRYGAAANPVDIFTGFLNQMNETVRAHNKQLRVWSDGLLSNINKAPLNQNIILEHWVTWPGRKTPTQLLNEGYQVSNSNGDFLYYDPPNLPDFPGRIPSAEAIYDRFHPGVFPGNEIVDPNHAGLRGAKLHLWTLPATEAEEIQSNGLRQPFRSLAQILWGSPFPYARYADGFPGRINRVGRPPQYPVGRRKISPVNGATTVWPQRKPQVVFFDDIDPASVQLREGGIEAGTPGRTTFDAATNTATFTPNAPWRYEQTCSMSFQARDTAGQWISGQWSFKVAKRPSIAYPRSLFNEEDGPAVEWYTDSRETELGVRFRVDRPGLVKGVKFYKAPGDGDVHTGSLWSPAGDKLATATFPEGSKAGWQEVLFAQPVHIDAGGNYTVSYHSPTGTFGYNHNFFNGHSQDNGVLHAPAGNGFFSYGPTSYPTESYLNTNYWADVIFQPDTYALWNVGDAPTFGATEPSSLEMGVKFSSTKAGKAHGVRFFKGTHNTGAHVGTLWTAAGVKLATATFTGETAGGWQEVRFAQPITITTDTEYVVSYSSAGGFSATDGGLAAARSNGSLTTSGPGLFAVQSGQFPTQSYQNRNYFADVVFSEG</sequence>
<dbReference type="EMBL" id="SMKX01000168">
    <property type="protein sequence ID" value="TDD46634.1"/>
    <property type="molecule type" value="Genomic_DNA"/>
</dbReference>
<dbReference type="Pfam" id="PF13205">
    <property type="entry name" value="Big_5"/>
    <property type="match status" value="1"/>
</dbReference>
<feature type="domain" description="SbsA Ig-like" evidence="7">
    <location>
        <begin position="537"/>
        <end position="625"/>
    </location>
</feature>
<dbReference type="GO" id="GO:0005975">
    <property type="term" value="P:carbohydrate metabolic process"/>
    <property type="evidence" value="ECO:0007669"/>
    <property type="project" value="InterPro"/>
</dbReference>
<evidence type="ECO:0000259" key="5">
    <source>
        <dbReference type="Pfam" id="PF00728"/>
    </source>
</evidence>
<dbReference type="InterPro" id="IPR015882">
    <property type="entry name" value="HEX_bac_N"/>
</dbReference>